<accession>A0A9W8TXK0</accession>
<comment type="caution">
    <text evidence="1">The sequence shown here is derived from an EMBL/GenBank/DDBJ whole genome shotgun (WGS) entry which is preliminary data.</text>
</comment>
<organism evidence="1 2">
    <name type="scientific">Lentinula detonsa</name>
    <dbReference type="NCBI Taxonomy" id="2804962"/>
    <lineage>
        <taxon>Eukaryota</taxon>
        <taxon>Fungi</taxon>
        <taxon>Dikarya</taxon>
        <taxon>Basidiomycota</taxon>
        <taxon>Agaricomycotina</taxon>
        <taxon>Agaricomycetes</taxon>
        <taxon>Agaricomycetidae</taxon>
        <taxon>Agaricales</taxon>
        <taxon>Marasmiineae</taxon>
        <taxon>Omphalotaceae</taxon>
        <taxon>Lentinula</taxon>
    </lineage>
</organism>
<gene>
    <name evidence="1" type="ORF">DFH05DRAFT_1188473</name>
</gene>
<evidence type="ECO:0008006" key="3">
    <source>
        <dbReference type="Google" id="ProtNLM"/>
    </source>
</evidence>
<dbReference type="Proteomes" id="UP001142393">
    <property type="component" value="Unassembled WGS sequence"/>
</dbReference>
<protein>
    <recommendedName>
        <fullName evidence="3">F-box domain-containing protein</fullName>
    </recommendedName>
</protein>
<keyword evidence="2" id="KW-1185">Reference proteome</keyword>
<evidence type="ECO:0000313" key="1">
    <source>
        <dbReference type="EMBL" id="KAJ3744446.1"/>
    </source>
</evidence>
<evidence type="ECO:0000313" key="2">
    <source>
        <dbReference type="Proteomes" id="UP001142393"/>
    </source>
</evidence>
<reference evidence="1 2" key="1">
    <citation type="journal article" date="2023" name="Proc. Natl. Acad. Sci. U.S.A.">
        <title>A global phylogenomic analysis of the shiitake genus Lentinula.</title>
        <authorList>
            <person name="Sierra-Patev S."/>
            <person name="Min B."/>
            <person name="Naranjo-Ortiz M."/>
            <person name="Looney B."/>
            <person name="Konkel Z."/>
            <person name="Slot J.C."/>
            <person name="Sakamoto Y."/>
            <person name="Steenwyk J.L."/>
            <person name="Rokas A."/>
            <person name="Carro J."/>
            <person name="Camarero S."/>
            <person name="Ferreira P."/>
            <person name="Molpeceres G."/>
            <person name="Ruiz-Duenas F.J."/>
            <person name="Serrano A."/>
            <person name="Henrissat B."/>
            <person name="Drula E."/>
            <person name="Hughes K.W."/>
            <person name="Mata J.L."/>
            <person name="Ishikawa N.K."/>
            <person name="Vargas-Isla R."/>
            <person name="Ushijima S."/>
            <person name="Smith C.A."/>
            <person name="Donoghue J."/>
            <person name="Ahrendt S."/>
            <person name="Andreopoulos W."/>
            <person name="He G."/>
            <person name="LaButti K."/>
            <person name="Lipzen A."/>
            <person name="Ng V."/>
            <person name="Riley R."/>
            <person name="Sandor L."/>
            <person name="Barry K."/>
            <person name="Martinez A.T."/>
            <person name="Xiao Y."/>
            <person name="Gibbons J.G."/>
            <person name="Terashima K."/>
            <person name="Grigoriev I.V."/>
            <person name="Hibbett D."/>
        </authorList>
    </citation>
    <scope>NUCLEOTIDE SEQUENCE [LARGE SCALE GENOMIC DNA]</scope>
    <source>
        <strain evidence="1 2">TFB7810</strain>
    </source>
</reference>
<dbReference type="EMBL" id="JANVFU010000007">
    <property type="protein sequence ID" value="KAJ3744446.1"/>
    <property type="molecule type" value="Genomic_DNA"/>
</dbReference>
<sequence length="437" mass="50490">MPIILPIELHELVIDELAYSFLALKNCSQVCKAWLHRCRLHLFRTLLVRPHIYNMGYSSPFFCEYQQSFTFIAPCILSYVRGLKLSYQSQNRFRSILHSSKPPCIPISNALIPTYSMDLISFPFKQLQFLHICWDADNWGGITALEKMLQQIECLRHLVIEGRWRFRIKEDILSSVAVNAPHLKTLCLSKLRWFPNSLPSSLVEEILGHWNDRFLEKGVSPVQLDRFCITESSTKDCLIDLMKVVLRSPCLDLRSLRCLAMPASSLLRALDDERFRTLGWQVTHLAISFDTHKPVLRLNTNSLPNLSHLQLYVRGDRILHRFLSWNIPESHGASAASTPPLVHMHINFEDHSDPILNNKEMPAMTYSGSLVHASNADPALHEFIVHHGAGIDVSMYFRGREPDTQRDCIQKLFPQTVLTGQLDWMNPNSLEWWFDYR</sequence>
<name>A0A9W8TXK0_9AGAR</name>
<proteinExistence type="predicted"/>
<dbReference type="AlphaFoldDB" id="A0A9W8TXK0"/>